<dbReference type="GO" id="GO:0003676">
    <property type="term" value="F:nucleic acid binding"/>
    <property type="evidence" value="ECO:0007669"/>
    <property type="project" value="InterPro"/>
</dbReference>
<protein>
    <recommendedName>
        <fullName evidence="1">RNase H type-1 domain-containing protein</fullName>
    </recommendedName>
</protein>
<dbReference type="InterPro" id="IPR044730">
    <property type="entry name" value="RNase_H-like_dom_plant"/>
</dbReference>
<sequence length="578" mass="64833">MNTELIPSTVCKSIDRMNRDFIWGDEEDKSKMHLVAWDKMTQPKLQGGAGLRSLKQANLAMLAKSGWRLLKEKDSLWTQLMVAKYGRQRENLDIIRPIQGSSFTWRSFTKASDLLRKGCAWNIKNGKRTKFWLDPWVLQVPLKEVALGHIPESDTAEPIERFVEEDGTWRTELFEDLIPSDVFQKILSIGVDKMATEDDTIFWSASSDGRFSAKTAYSLQNQGTPDPDEDVWKIIWSLPVPERIRSFLWLAFLGRLASNSHLFSRKVTNNQSCGSCGHPVESILHILRDCTAARYFWLRHSPPGLQASFFNMDESDWLRGNLRNSEPLGSGMSWAAFFSVASWLLWKNRCTSSFRGSSSALSPPSLEYSIMAKCKLWHEAWQAPSPLPYGRGSMTARTTVMVGWTPPIHGWVALNVDGASNGNPGAAGAGGVLRDGTGNWIAGFLANFGTATAILAELWAVFHGLVMAWKKGYRAVRLESDSQLAIQLINNRSDPVHPHATLLSAIRRKIGQDWLVSITHVYREGNRVADWLSKHSLVYPYGVHEVANPPPELASIVREDAMGISFERRIVAMDSTSL</sequence>
<name>A0AAV2GMZ6_9ROSI</name>
<dbReference type="Pfam" id="PF13456">
    <property type="entry name" value="RVT_3"/>
    <property type="match status" value="1"/>
</dbReference>
<dbReference type="SUPFAM" id="SSF53098">
    <property type="entry name" value="Ribonuclease H-like"/>
    <property type="match status" value="1"/>
</dbReference>
<dbReference type="EMBL" id="OZ034822">
    <property type="protein sequence ID" value="CAL1411642.1"/>
    <property type="molecule type" value="Genomic_DNA"/>
</dbReference>
<organism evidence="2 3">
    <name type="scientific">Linum trigynum</name>
    <dbReference type="NCBI Taxonomy" id="586398"/>
    <lineage>
        <taxon>Eukaryota</taxon>
        <taxon>Viridiplantae</taxon>
        <taxon>Streptophyta</taxon>
        <taxon>Embryophyta</taxon>
        <taxon>Tracheophyta</taxon>
        <taxon>Spermatophyta</taxon>
        <taxon>Magnoliopsida</taxon>
        <taxon>eudicotyledons</taxon>
        <taxon>Gunneridae</taxon>
        <taxon>Pentapetalae</taxon>
        <taxon>rosids</taxon>
        <taxon>fabids</taxon>
        <taxon>Malpighiales</taxon>
        <taxon>Linaceae</taxon>
        <taxon>Linum</taxon>
    </lineage>
</organism>
<dbReference type="InterPro" id="IPR002156">
    <property type="entry name" value="RNaseH_domain"/>
</dbReference>
<dbReference type="AlphaFoldDB" id="A0AAV2GMZ6"/>
<dbReference type="Gene3D" id="3.30.420.10">
    <property type="entry name" value="Ribonuclease H-like superfamily/Ribonuclease H"/>
    <property type="match status" value="1"/>
</dbReference>
<feature type="domain" description="RNase H type-1" evidence="1">
    <location>
        <begin position="408"/>
        <end position="538"/>
    </location>
</feature>
<dbReference type="PROSITE" id="PS50879">
    <property type="entry name" value="RNASE_H_1"/>
    <property type="match status" value="1"/>
</dbReference>
<proteinExistence type="predicted"/>
<dbReference type="PANTHER" id="PTHR47723:SF19">
    <property type="entry name" value="POLYNUCLEOTIDYL TRANSFERASE, RIBONUCLEASE H-LIKE SUPERFAMILY PROTEIN"/>
    <property type="match status" value="1"/>
</dbReference>
<accession>A0AAV2GMZ6</accession>
<evidence type="ECO:0000259" key="1">
    <source>
        <dbReference type="PROSITE" id="PS50879"/>
    </source>
</evidence>
<dbReference type="InterPro" id="IPR053151">
    <property type="entry name" value="RNase_H-like"/>
</dbReference>
<dbReference type="InterPro" id="IPR012337">
    <property type="entry name" value="RNaseH-like_sf"/>
</dbReference>
<dbReference type="Pfam" id="PF13966">
    <property type="entry name" value="zf-RVT"/>
    <property type="match status" value="1"/>
</dbReference>
<dbReference type="InterPro" id="IPR036397">
    <property type="entry name" value="RNaseH_sf"/>
</dbReference>
<dbReference type="GO" id="GO:0004523">
    <property type="term" value="F:RNA-DNA hybrid ribonuclease activity"/>
    <property type="evidence" value="ECO:0007669"/>
    <property type="project" value="InterPro"/>
</dbReference>
<dbReference type="Proteomes" id="UP001497516">
    <property type="component" value="Chromosome 9"/>
</dbReference>
<dbReference type="CDD" id="cd06222">
    <property type="entry name" value="RNase_H_like"/>
    <property type="match status" value="1"/>
</dbReference>
<evidence type="ECO:0000313" key="3">
    <source>
        <dbReference type="Proteomes" id="UP001497516"/>
    </source>
</evidence>
<gene>
    <name evidence="2" type="ORF">LTRI10_LOCUS50985</name>
</gene>
<evidence type="ECO:0000313" key="2">
    <source>
        <dbReference type="EMBL" id="CAL1411642.1"/>
    </source>
</evidence>
<keyword evidence="3" id="KW-1185">Reference proteome</keyword>
<reference evidence="2 3" key="1">
    <citation type="submission" date="2024-04" db="EMBL/GenBank/DDBJ databases">
        <authorList>
            <person name="Fracassetti M."/>
        </authorList>
    </citation>
    <scope>NUCLEOTIDE SEQUENCE [LARGE SCALE GENOMIC DNA]</scope>
</reference>
<dbReference type="PANTHER" id="PTHR47723">
    <property type="entry name" value="OS05G0353850 PROTEIN"/>
    <property type="match status" value="1"/>
</dbReference>
<dbReference type="InterPro" id="IPR026960">
    <property type="entry name" value="RVT-Znf"/>
</dbReference>